<dbReference type="SUPFAM" id="SSF50978">
    <property type="entry name" value="WD40 repeat-like"/>
    <property type="match status" value="1"/>
</dbReference>
<dbReference type="GO" id="GO:0005680">
    <property type="term" value="C:anaphase-promoting complex"/>
    <property type="evidence" value="ECO:0007669"/>
    <property type="project" value="TreeGrafter"/>
</dbReference>
<feature type="repeat" description="WD" evidence="7">
    <location>
        <begin position="267"/>
        <end position="300"/>
    </location>
</feature>
<feature type="compositionally biased region" description="Low complexity" evidence="8">
    <location>
        <begin position="727"/>
        <end position="742"/>
    </location>
</feature>
<keyword evidence="2 7" id="KW-0853">WD repeat</keyword>
<name>A0AAD5VH12_9AGAR</name>
<keyword evidence="3" id="KW-0132">Cell division</keyword>
<evidence type="ECO:0000256" key="6">
    <source>
        <dbReference type="ARBA" id="ARBA00023306"/>
    </source>
</evidence>
<gene>
    <name evidence="10" type="ORF">NP233_g12439</name>
</gene>
<feature type="region of interest" description="Disordered" evidence="8">
    <location>
        <begin position="725"/>
        <end position="755"/>
    </location>
</feature>
<keyword evidence="6" id="KW-0131">Cell cycle</keyword>
<dbReference type="PANTHER" id="PTHR19918">
    <property type="entry name" value="CELL DIVISION CYCLE 20 CDC20 FIZZY -RELATED"/>
    <property type="match status" value="1"/>
</dbReference>
<keyword evidence="4" id="KW-0677">Repeat</keyword>
<dbReference type="InterPro" id="IPR036322">
    <property type="entry name" value="WD40_repeat_dom_sf"/>
</dbReference>
<proteinExistence type="inferred from homology"/>
<comment type="caution">
    <text evidence="10">The sequence shown here is derived from an EMBL/GenBank/DDBJ whole genome shotgun (WGS) entry which is preliminary data.</text>
</comment>
<sequence>MVDDFYLNLLSWSTQNAVAVALETATYVWQADSGQVSALGEAPEGTYVSSVDFSNDGSFLGVGISNGTVELWDISTQQKLRSMSGHNGQIAVLSWNQHILSSGCADGSIWHHDVRVSQHKVMELLGHSGEVCGLKWRNDGELLASGGNDNVVNIWDGRIVDAVGGDGTVARGNAKWTKRNHTAAVKALAWCPWQPSLLASGGGTNDSTINIWNSTTGARLHTLATPSQITSLHFSPTRKELLSTHGYPTNSIMIHAYPSMERVAEIRDAHDSRVLFSAVDPRGEVVCTGAGDENLKFWRVWESTVESGGGKKRSGKGAGVGEVGGGGRVNSTREGILSIRIRGLCSEDSEATRSLDRISTPVYHFLDLAVRLHHRSVSPSSKHPRLELHHRSIRAPSSHRATNSALKNAHSRILPSSGLCFPSTRTDADKLYQHRRFFRVMAPGRWVVVDDTDVQEGITYNGNWFRDVGSQDGVGNFGPPYLGTLHGITTNGSLSFPFSGTAVDVFGTNNETNFNTDPDPTWECFIDDISISRYPPSQLVENNWKFCGTSGLPDGNHTLKVNVQVKSPSQTFWFDKIRYIPSPSLSLENRTILVDSSDPAVQYDAQWSALGDNANMTTKSSSIATVNFVGVSVSWYAYIPTELPHNGTRASWSIDGGQDNTFTLKGLRAGAGVSTVFNQQYFTTPDLPAGSHTLEVKFLGSEQTTPLCIDYLYIKNGSFPTLTDTTSSGASSAGAGSSSISSPNRQPDTGGASKEIPLGAITSRRFFRVMAPDRWVVVDDADVEGGITYNGNWFSDTGSQNNVGNFGPPYLGTLHGITTNGFLSFPFSGTAVQVWGTNNEANFNTDPDPTWECFIDGNSISRDAPFQFAENNWKFCDKSGLPMVITPYESRSKSRILRKRSGWTKYDTSLHRFDAQWTSLGGGANMTTKPGSIATVNFVGESYFERFLIKY</sequence>
<feature type="compositionally biased region" description="Gly residues" evidence="8">
    <location>
        <begin position="316"/>
        <end position="327"/>
    </location>
</feature>
<dbReference type="InterPro" id="IPR015943">
    <property type="entry name" value="WD40/YVTN_repeat-like_dom_sf"/>
</dbReference>
<feature type="domain" description="CDC20/Fizzy WD40" evidence="9">
    <location>
        <begin position="1"/>
        <end position="298"/>
    </location>
</feature>
<dbReference type="GO" id="GO:0051301">
    <property type="term" value="P:cell division"/>
    <property type="evidence" value="ECO:0007669"/>
    <property type="project" value="UniProtKB-KW"/>
</dbReference>
<reference evidence="10" key="1">
    <citation type="submission" date="2022-07" db="EMBL/GenBank/DDBJ databases">
        <title>Genome Sequence of Leucocoprinus birnbaumii.</title>
        <authorList>
            <person name="Buettner E."/>
        </authorList>
    </citation>
    <scope>NUCLEOTIDE SEQUENCE</scope>
    <source>
        <strain evidence="10">VT141</strain>
    </source>
</reference>
<dbReference type="PROSITE" id="PS50082">
    <property type="entry name" value="WD_REPEATS_2"/>
    <property type="match status" value="3"/>
</dbReference>
<keyword evidence="5" id="KW-0498">Mitosis</keyword>
<dbReference type="EMBL" id="JANIEX010001798">
    <property type="protein sequence ID" value="KAJ3554356.1"/>
    <property type="molecule type" value="Genomic_DNA"/>
</dbReference>
<dbReference type="GO" id="GO:0010997">
    <property type="term" value="F:anaphase-promoting complex binding"/>
    <property type="evidence" value="ECO:0007669"/>
    <property type="project" value="InterPro"/>
</dbReference>
<dbReference type="InterPro" id="IPR033010">
    <property type="entry name" value="Cdc20/Fizzy"/>
</dbReference>
<dbReference type="PROSITE" id="PS50294">
    <property type="entry name" value="WD_REPEATS_REGION"/>
    <property type="match status" value="1"/>
</dbReference>
<comment type="similarity">
    <text evidence="1">Belongs to the WD repeat CDC20/Fizzy family.</text>
</comment>
<dbReference type="Gene3D" id="2.130.10.10">
    <property type="entry name" value="YVTN repeat-like/Quinoprotein amine dehydrogenase"/>
    <property type="match status" value="1"/>
</dbReference>
<evidence type="ECO:0000256" key="4">
    <source>
        <dbReference type="ARBA" id="ARBA00022737"/>
    </source>
</evidence>
<evidence type="ECO:0000256" key="8">
    <source>
        <dbReference type="SAM" id="MobiDB-lite"/>
    </source>
</evidence>
<organism evidence="10 11">
    <name type="scientific">Leucocoprinus birnbaumii</name>
    <dbReference type="NCBI Taxonomy" id="56174"/>
    <lineage>
        <taxon>Eukaryota</taxon>
        <taxon>Fungi</taxon>
        <taxon>Dikarya</taxon>
        <taxon>Basidiomycota</taxon>
        <taxon>Agaricomycotina</taxon>
        <taxon>Agaricomycetes</taxon>
        <taxon>Agaricomycetidae</taxon>
        <taxon>Agaricales</taxon>
        <taxon>Agaricineae</taxon>
        <taxon>Agaricaceae</taxon>
        <taxon>Leucocoprinus</taxon>
    </lineage>
</organism>
<dbReference type="Gene3D" id="2.60.120.260">
    <property type="entry name" value="Galactose-binding domain-like"/>
    <property type="match status" value="2"/>
</dbReference>
<feature type="repeat" description="WD" evidence="7">
    <location>
        <begin position="124"/>
        <end position="156"/>
    </location>
</feature>
<keyword evidence="11" id="KW-1185">Reference proteome</keyword>
<evidence type="ECO:0000313" key="11">
    <source>
        <dbReference type="Proteomes" id="UP001213000"/>
    </source>
</evidence>
<dbReference type="PANTHER" id="PTHR19918:SF8">
    <property type="entry name" value="FI02843P"/>
    <property type="match status" value="1"/>
</dbReference>
<dbReference type="InterPro" id="IPR056150">
    <property type="entry name" value="WD40_CDC20-Fz"/>
</dbReference>
<dbReference type="GO" id="GO:1990757">
    <property type="term" value="F:ubiquitin ligase activator activity"/>
    <property type="evidence" value="ECO:0007669"/>
    <property type="project" value="TreeGrafter"/>
</dbReference>
<feature type="region of interest" description="Disordered" evidence="8">
    <location>
        <begin position="308"/>
        <end position="327"/>
    </location>
</feature>
<protein>
    <recommendedName>
        <fullName evidence="9">CDC20/Fizzy WD40 domain-containing protein</fullName>
    </recommendedName>
</protein>
<evidence type="ECO:0000256" key="3">
    <source>
        <dbReference type="ARBA" id="ARBA00022618"/>
    </source>
</evidence>
<dbReference type="SMART" id="SM00320">
    <property type="entry name" value="WD40"/>
    <property type="match status" value="6"/>
</dbReference>
<dbReference type="InterPro" id="IPR001680">
    <property type="entry name" value="WD40_rpt"/>
</dbReference>
<feature type="repeat" description="WD" evidence="7">
    <location>
        <begin position="48"/>
        <end position="82"/>
    </location>
</feature>
<evidence type="ECO:0000256" key="1">
    <source>
        <dbReference type="ARBA" id="ARBA00006445"/>
    </source>
</evidence>
<dbReference type="GO" id="GO:1905786">
    <property type="term" value="P:positive regulation of anaphase-promoting complex-dependent catabolic process"/>
    <property type="evidence" value="ECO:0007669"/>
    <property type="project" value="TreeGrafter"/>
</dbReference>
<evidence type="ECO:0000256" key="2">
    <source>
        <dbReference type="ARBA" id="ARBA00022574"/>
    </source>
</evidence>
<evidence type="ECO:0000259" key="9">
    <source>
        <dbReference type="Pfam" id="PF24807"/>
    </source>
</evidence>
<evidence type="ECO:0000313" key="10">
    <source>
        <dbReference type="EMBL" id="KAJ3554356.1"/>
    </source>
</evidence>
<dbReference type="AlphaFoldDB" id="A0AAD5VH12"/>
<dbReference type="Pfam" id="PF24807">
    <property type="entry name" value="WD40_CDC20-Fz"/>
    <property type="match status" value="1"/>
</dbReference>
<dbReference type="Proteomes" id="UP001213000">
    <property type="component" value="Unassembled WGS sequence"/>
</dbReference>
<dbReference type="GO" id="GO:0031145">
    <property type="term" value="P:anaphase-promoting complex-dependent catabolic process"/>
    <property type="evidence" value="ECO:0007669"/>
    <property type="project" value="TreeGrafter"/>
</dbReference>
<evidence type="ECO:0000256" key="5">
    <source>
        <dbReference type="ARBA" id="ARBA00022776"/>
    </source>
</evidence>
<accession>A0AAD5VH12</accession>
<evidence type="ECO:0000256" key="7">
    <source>
        <dbReference type="PROSITE-ProRule" id="PRU00221"/>
    </source>
</evidence>